<keyword evidence="3" id="KW-1185">Reference proteome</keyword>
<accession>A0A7G9WF09</accession>
<evidence type="ECO:0000313" key="2">
    <source>
        <dbReference type="EMBL" id="QNO17271.1"/>
    </source>
</evidence>
<dbReference type="RefSeq" id="WP_212506339.1">
    <property type="nucleotide sequence ID" value="NZ_CP060696.1"/>
</dbReference>
<dbReference type="InterPro" id="IPR029032">
    <property type="entry name" value="AhpD-like"/>
</dbReference>
<dbReference type="KEGG" id="caml:H6X83_09965"/>
<dbReference type="AlphaFoldDB" id="A0A7G9WF09"/>
<dbReference type="Proteomes" id="UP000516046">
    <property type="component" value="Chromosome"/>
</dbReference>
<dbReference type="Pfam" id="PF02627">
    <property type="entry name" value="CMD"/>
    <property type="match status" value="1"/>
</dbReference>
<feature type="domain" description="Carboxymuconolactone decarboxylase-like" evidence="1">
    <location>
        <begin position="18"/>
        <end position="104"/>
    </location>
</feature>
<dbReference type="Gene3D" id="1.20.1290.10">
    <property type="entry name" value="AhpD-like"/>
    <property type="match status" value="1"/>
</dbReference>
<reference evidence="2 3" key="1">
    <citation type="submission" date="2020-08" db="EMBL/GenBank/DDBJ databases">
        <authorList>
            <person name="Ren C."/>
            <person name="Gu Y."/>
            <person name="Xu Y."/>
        </authorList>
    </citation>
    <scope>NUCLEOTIDE SEQUENCE [LARGE SCALE GENOMIC DNA]</scope>
    <source>
        <strain evidence="2 3">LBM18003</strain>
    </source>
</reference>
<gene>
    <name evidence="2" type="ORF">H6X83_09965</name>
</gene>
<dbReference type="InterPro" id="IPR052512">
    <property type="entry name" value="4CMD/NDH-1_regulator"/>
</dbReference>
<organism evidence="2 3">
    <name type="scientific">Caproicibacterium amylolyticum</name>
    <dbReference type="NCBI Taxonomy" id="2766537"/>
    <lineage>
        <taxon>Bacteria</taxon>
        <taxon>Bacillati</taxon>
        <taxon>Bacillota</taxon>
        <taxon>Clostridia</taxon>
        <taxon>Eubacteriales</taxon>
        <taxon>Oscillospiraceae</taxon>
        <taxon>Caproicibacterium</taxon>
    </lineage>
</organism>
<dbReference type="PANTHER" id="PTHR33570">
    <property type="entry name" value="4-CARBOXYMUCONOLACTONE DECARBOXYLASE FAMILY PROTEIN"/>
    <property type="match status" value="1"/>
</dbReference>
<name>A0A7G9WF09_9FIRM</name>
<dbReference type="EMBL" id="CP060696">
    <property type="protein sequence ID" value="QNO17271.1"/>
    <property type="molecule type" value="Genomic_DNA"/>
</dbReference>
<evidence type="ECO:0000259" key="1">
    <source>
        <dbReference type="Pfam" id="PF02627"/>
    </source>
</evidence>
<protein>
    <submittedName>
        <fullName evidence="2">Carboxymuconolactone decarboxylase family protein</fullName>
    </submittedName>
</protein>
<dbReference type="PANTHER" id="PTHR33570:SF9">
    <property type="entry name" value="BLL4600 PROTEIN"/>
    <property type="match status" value="1"/>
</dbReference>
<dbReference type="GO" id="GO:0051920">
    <property type="term" value="F:peroxiredoxin activity"/>
    <property type="evidence" value="ECO:0007669"/>
    <property type="project" value="InterPro"/>
</dbReference>
<dbReference type="SUPFAM" id="SSF69118">
    <property type="entry name" value="AhpD-like"/>
    <property type="match status" value="1"/>
</dbReference>
<proteinExistence type="predicted"/>
<evidence type="ECO:0000313" key="3">
    <source>
        <dbReference type="Proteomes" id="UP000516046"/>
    </source>
</evidence>
<sequence length="110" mass="12427">MENKKVTAGRDRLGEFAPQFAELNDDVLFGQVWSRESQLSPRERSMITVAALMGAGVTDFAMKSHLQKAKENGITKEEMVEMITQLAFYAGWPRAWAVFPLAQEVYDDVK</sequence>
<dbReference type="InterPro" id="IPR003779">
    <property type="entry name" value="CMD-like"/>
</dbReference>